<feature type="compositionally biased region" description="Basic residues" evidence="8">
    <location>
        <begin position="93"/>
        <end position="105"/>
    </location>
</feature>
<keyword evidence="4 7" id="KW-0863">Zinc-finger</keyword>
<evidence type="ECO:0000256" key="4">
    <source>
        <dbReference type="ARBA" id="ARBA00022771"/>
    </source>
</evidence>
<feature type="compositionally biased region" description="Basic residues" evidence="8">
    <location>
        <begin position="116"/>
        <end position="130"/>
    </location>
</feature>
<evidence type="ECO:0000256" key="7">
    <source>
        <dbReference type="PROSITE-ProRule" id="PRU00042"/>
    </source>
</evidence>
<dbReference type="PANTHER" id="PTHR24406">
    <property type="entry name" value="TRANSCRIPTIONAL REPRESSOR CTCFL-RELATED"/>
    <property type="match status" value="1"/>
</dbReference>
<feature type="compositionally biased region" description="Low complexity" evidence="8">
    <location>
        <begin position="150"/>
        <end position="160"/>
    </location>
</feature>
<gene>
    <name evidence="10" type="ORF">EDB92DRAFT_969404</name>
</gene>
<dbReference type="SUPFAM" id="SSF57667">
    <property type="entry name" value="beta-beta-alpha zinc fingers"/>
    <property type="match status" value="1"/>
</dbReference>
<dbReference type="SMART" id="SM00355">
    <property type="entry name" value="ZnF_C2H2"/>
    <property type="match status" value="3"/>
</dbReference>
<keyword evidence="11" id="KW-1185">Reference proteome</keyword>
<keyword evidence="2" id="KW-0479">Metal-binding</keyword>
<accession>A0AAD4LPR9</accession>
<evidence type="ECO:0000313" key="10">
    <source>
        <dbReference type="EMBL" id="KAH8999490.1"/>
    </source>
</evidence>
<comment type="caution">
    <text evidence="10">The sequence shown here is derived from an EMBL/GenBank/DDBJ whole genome shotgun (WGS) entry which is preliminary data.</text>
</comment>
<dbReference type="InterPro" id="IPR050888">
    <property type="entry name" value="ZnF_C2H2-type_TF"/>
</dbReference>
<evidence type="ECO:0000256" key="8">
    <source>
        <dbReference type="SAM" id="MobiDB-lite"/>
    </source>
</evidence>
<dbReference type="Proteomes" id="UP001201163">
    <property type="component" value="Unassembled WGS sequence"/>
</dbReference>
<feature type="region of interest" description="Disordered" evidence="8">
    <location>
        <begin position="1"/>
        <end position="45"/>
    </location>
</feature>
<dbReference type="EMBL" id="JAKELL010000004">
    <property type="protein sequence ID" value="KAH8999490.1"/>
    <property type="molecule type" value="Genomic_DNA"/>
</dbReference>
<dbReference type="AlphaFoldDB" id="A0AAD4LPR9"/>
<evidence type="ECO:0000313" key="11">
    <source>
        <dbReference type="Proteomes" id="UP001201163"/>
    </source>
</evidence>
<dbReference type="Gene3D" id="3.30.160.60">
    <property type="entry name" value="Classic Zinc Finger"/>
    <property type="match status" value="2"/>
</dbReference>
<feature type="domain" description="C2H2-type" evidence="9">
    <location>
        <begin position="15"/>
        <end position="43"/>
    </location>
</feature>
<evidence type="ECO:0000256" key="2">
    <source>
        <dbReference type="ARBA" id="ARBA00022723"/>
    </source>
</evidence>
<evidence type="ECO:0000256" key="3">
    <source>
        <dbReference type="ARBA" id="ARBA00022737"/>
    </source>
</evidence>
<reference evidence="10" key="1">
    <citation type="submission" date="2022-01" db="EMBL/GenBank/DDBJ databases">
        <title>Comparative genomics reveals a dynamic genome evolution in the ectomycorrhizal milk-cap (Lactarius) mushrooms.</title>
        <authorList>
            <consortium name="DOE Joint Genome Institute"/>
            <person name="Lebreton A."/>
            <person name="Tang N."/>
            <person name="Kuo A."/>
            <person name="LaButti K."/>
            <person name="Drula E."/>
            <person name="Barry K."/>
            <person name="Clum A."/>
            <person name="Lipzen A."/>
            <person name="Mousain D."/>
            <person name="Ng V."/>
            <person name="Wang R."/>
            <person name="Wang X."/>
            <person name="Dai Y."/>
            <person name="Henrissat B."/>
            <person name="Grigoriev I.V."/>
            <person name="Guerin-Laguette A."/>
            <person name="Yu F."/>
            <person name="Martin F.M."/>
        </authorList>
    </citation>
    <scope>NUCLEOTIDE SEQUENCE</scope>
    <source>
        <strain evidence="10">QP</strain>
    </source>
</reference>
<dbReference type="PROSITE" id="PS50157">
    <property type="entry name" value="ZINC_FINGER_C2H2_2"/>
    <property type="match status" value="3"/>
</dbReference>
<dbReference type="GO" id="GO:0008270">
    <property type="term" value="F:zinc ion binding"/>
    <property type="evidence" value="ECO:0007669"/>
    <property type="project" value="UniProtKB-KW"/>
</dbReference>
<dbReference type="Pfam" id="PF00096">
    <property type="entry name" value="zf-C2H2"/>
    <property type="match status" value="2"/>
</dbReference>
<organism evidence="10 11">
    <name type="scientific">Lactarius akahatsu</name>
    <dbReference type="NCBI Taxonomy" id="416441"/>
    <lineage>
        <taxon>Eukaryota</taxon>
        <taxon>Fungi</taxon>
        <taxon>Dikarya</taxon>
        <taxon>Basidiomycota</taxon>
        <taxon>Agaricomycotina</taxon>
        <taxon>Agaricomycetes</taxon>
        <taxon>Russulales</taxon>
        <taxon>Russulaceae</taxon>
        <taxon>Lactarius</taxon>
    </lineage>
</organism>
<comment type="subcellular location">
    <subcellularLocation>
        <location evidence="1">Nucleus</location>
    </subcellularLocation>
</comment>
<feature type="domain" description="C2H2-type" evidence="9">
    <location>
        <begin position="77"/>
        <end position="104"/>
    </location>
</feature>
<name>A0AAD4LPR9_9AGAM</name>
<keyword evidence="3" id="KW-0677">Repeat</keyword>
<feature type="domain" description="C2H2-type" evidence="9">
    <location>
        <begin position="46"/>
        <end position="76"/>
    </location>
</feature>
<evidence type="ECO:0000256" key="5">
    <source>
        <dbReference type="ARBA" id="ARBA00022833"/>
    </source>
</evidence>
<keyword evidence="6" id="KW-0539">Nucleus</keyword>
<dbReference type="GO" id="GO:0005634">
    <property type="term" value="C:nucleus"/>
    <property type="evidence" value="ECO:0007669"/>
    <property type="project" value="UniProtKB-SubCell"/>
</dbReference>
<feature type="region of interest" description="Disordered" evidence="8">
    <location>
        <begin position="73"/>
        <end position="168"/>
    </location>
</feature>
<dbReference type="InterPro" id="IPR013087">
    <property type="entry name" value="Znf_C2H2_type"/>
</dbReference>
<keyword evidence="5" id="KW-0862">Zinc</keyword>
<feature type="compositionally biased region" description="Basic and acidic residues" evidence="8">
    <location>
        <begin position="106"/>
        <end position="115"/>
    </location>
</feature>
<evidence type="ECO:0000256" key="6">
    <source>
        <dbReference type="ARBA" id="ARBA00023242"/>
    </source>
</evidence>
<dbReference type="InterPro" id="IPR036236">
    <property type="entry name" value="Znf_C2H2_sf"/>
</dbReference>
<feature type="compositionally biased region" description="Basic and acidic residues" evidence="8">
    <location>
        <begin position="133"/>
        <end position="142"/>
    </location>
</feature>
<evidence type="ECO:0000256" key="1">
    <source>
        <dbReference type="ARBA" id="ARBA00004123"/>
    </source>
</evidence>
<evidence type="ECO:0000259" key="9">
    <source>
        <dbReference type="PROSITE" id="PS50157"/>
    </source>
</evidence>
<dbReference type="PROSITE" id="PS00028">
    <property type="entry name" value="ZINC_FINGER_C2H2_1"/>
    <property type="match status" value="2"/>
</dbReference>
<protein>
    <recommendedName>
        <fullName evidence="9">C2H2-type domain-containing protein</fullName>
    </recommendedName>
</protein>
<proteinExistence type="predicted"/>
<sequence length="386" mass="41894">MLTQSTRKFPSASEATCPDCGTTMSRASDMKRHRKTQHPDGTEVKVHCPHAGCEYKTDQKSNLKAHINARHSNEKRYPCPDCNSGFTDPSALTRHRKSKHGHKPYHKDNFRDRQTLKKAKKALMAKRKSGTKVSKEARDQRAVPHSTQDASSSAATASKSNIPTNATHHDDFWKQIVGGPRRHATKPKDSQGVQISVPVAAAPACGAPKTIDSNSSLSLPEASQLQFSTAPTGDGTYLLGSQSNTTVQPQGQALSQLWTPYRQTVPVAASNYRPFAPAFPTSVGQSTYLGTGFQNLPTFSSVPNSFTFPTASAGPSSSRVSGYQFLPPNHMATPPLEPVPALSWTPSLPPAISTPLSQPEFFTSEPDRGFNSWLNAGTTSHFPRLF</sequence>